<evidence type="ECO:0000313" key="1">
    <source>
        <dbReference type="EMBL" id="OMO84564.1"/>
    </source>
</evidence>
<comment type="caution">
    <text evidence="1">The sequence shown here is derived from an EMBL/GenBank/DDBJ whole genome shotgun (WGS) entry which is preliminary data.</text>
</comment>
<dbReference type="Gramene" id="OMO84564">
    <property type="protein sequence ID" value="OMO84564"/>
    <property type="gene ID" value="CCACVL1_10773"/>
</dbReference>
<evidence type="ECO:0000313" key="2">
    <source>
        <dbReference type="Proteomes" id="UP000188268"/>
    </source>
</evidence>
<protein>
    <submittedName>
        <fullName evidence="1">Uncharacterized protein</fullName>
    </submittedName>
</protein>
<accession>A0A1R3IPR6</accession>
<organism evidence="1 2">
    <name type="scientific">Corchorus capsularis</name>
    <name type="common">Jute</name>
    <dbReference type="NCBI Taxonomy" id="210143"/>
    <lineage>
        <taxon>Eukaryota</taxon>
        <taxon>Viridiplantae</taxon>
        <taxon>Streptophyta</taxon>
        <taxon>Embryophyta</taxon>
        <taxon>Tracheophyta</taxon>
        <taxon>Spermatophyta</taxon>
        <taxon>Magnoliopsida</taxon>
        <taxon>eudicotyledons</taxon>
        <taxon>Gunneridae</taxon>
        <taxon>Pentapetalae</taxon>
        <taxon>rosids</taxon>
        <taxon>malvids</taxon>
        <taxon>Malvales</taxon>
        <taxon>Malvaceae</taxon>
        <taxon>Grewioideae</taxon>
        <taxon>Apeibeae</taxon>
        <taxon>Corchorus</taxon>
    </lineage>
</organism>
<dbReference type="Proteomes" id="UP000188268">
    <property type="component" value="Unassembled WGS sequence"/>
</dbReference>
<name>A0A1R3IPR6_COCAP</name>
<gene>
    <name evidence="1" type="ORF">CCACVL1_10773</name>
</gene>
<dbReference type="EMBL" id="AWWV01009718">
    <property type="protein sequence ID" value="OMO84564.1"/>
    <property type="molecule type" value="Genomic_DNA"/>
</dbReference>
<dbReference type="AlphaFoldDB" id="A0A1R3IPR6"/>
<sequence>MSLCSVICCRKVLRPSSLYPDPFPEPLR</sequence>
<keyword evidence="2" id="KW-1185">Reference proteome</keyword>
<proteinExistence type="predicted"/>
<reference evidence="1 2" key="1">
    <citation type="submission" date="2013-09" db="EMBL/GenBank/DDBJ databases">
        <title>Corchorus capsularis genome sequencing.</title>
        <authorList>
            <person name="Alam M."/>
            <person name="Haque M.S."/>
            <person name="Islam M.S."/>
            <person name="Emdad E.M."/>
            <person name="Islam M.M."/>
            <person name="Ahmed B."/>
            <person name="Halim A."/>
            <person name="Hossen Q.M.M."/>
            <person name="Hossain M.Z."/>
            <person name="Ahmed R."/>
            <person name="Khan M.M."/>
            <person name="Islam R."/>
            <person name="Rashid M.M."/>
            <person name="Khan S.A."/>
            <person name="Rahman M.S."/>
            <person name="Alam M."/>
        </authorList>
    </citation>
    <scope>NUCLEOTIDE SEQUENCE [LARGE SCALE GENOMIC DNA]</scope>
    <source>
        <strain evidence="2">cv. CVL-1</strain>
        <tissue evidence="1">Whole seedling</tissue>
    </source>
</reference>